<gene>
    <name evidence="1" type="ORF">UX25_C0013G0001</name>
</gene>
<accession>A0A0G1QHL9</accession>
<dbReference type="EMBL" id="LCLM01000013">
    <property type="protein sequence ID" value="KKU17233.1"/>
    <property type="molecule type" value="Genomic_DNA"/>
</dbReference>
<name>A0A0G1QHL9_9BACT</name>
<evidence type="ECO:0000313" key="2">
    <source>
        <dbReference type="Proteomes" id="UP000034922"/>
    </source>
</evidence>
<evidence type="ECO:0000313" key="1">
    <source>
        <dbReference type="EMBL" id="KKU17233.1"/>
    </source>
</evidence>
<comment type="caution">
    <text evidence="1">The sequence shown here is derived from an EMBL/GenBank/DDBJ whole genome shotgun (WGS) entry which is preliminary data.</text>
</comment>
<dbReference type="STRING" id="1618589.UX25_C0013G0001"/>
<proteinExistence type="predicted"/>
<protein>
    <submittedName>
        <fullName evidence="1">Uncharacterized protein</fullName>
    </submittedName>
</protein>
<organism evidence="1 2">
    <name type="scientific">Candidatus Woesebacteria bacterium GW2011_GWC2_45_9</name>
    <dbReference type="NCBI Taxonomy" id="1618589"/>
    <lineage>
        <taxon>Bacteria</taxon>
        <taxon>Candidatus Woeseibacteriota</taxon>
    </lineage>
</organism>
<dbReference type="AlphaFoldDB" id="A0A0G1QHL9"/>
<dbReference type="Proteomes" id="UP000034922">
    <property type="component" value="Unassembled WGS sequence"/>
</dbReference>
<sequence>MCFVFTYTAKYKNGKYMISTEIPINFARKELTNTQFQRRCDKLLKQKFVNFDEWEKEEIGKIRQTENIDFGIHHLKTLLSVKIGKINKEADKSALEILRSIKLNSESLKNF</sequence>
<reference evidence="1 2" key="1">
    <citation type="journal article" date="2015" name="Nature">
        <title>rRNA introns, odd ribosomes, and small enigmatic genomes across a large radiation of phyla.</title>
        <authorList>
            <person name="Brown C.T."/>
            <person name="Hug L.A."/>
            <person name="Thomas B.C."/>
            <person name="Sharon I."/>
            <person name="Castelle C.J."/>
            <person name="Singh A."/>
            <person name="Wilkins M.J."/>
            <person name="Williams K.H."/>
            <person name="Banfield J.F."/>
        </authorList>
    </citation>
    <scope>NUCLEOTIDE SEQUENCE [LARGE SCALE GENOMIC DNA]</scope>
</reference>
<feature type="non-terminal residue" evidence="1">
    <location>
        <position position="111"/>
    </location>
</feature>